<dbReference type="InterPro" id="IPR018634">
    <property type="entry name" value="ChrB_C"/>
</dbReference>
<feature type="domain" description="Rhodanese" evidence="1">
    <location>
        <begin position="23"/>
        <end position="107"/>
    </location>
</feature>
<dbReference type="SUPFAM" id="SSF52821">
    <property type="entry name" value="Rhodanese/Cell cycle control phosphatase"/>
    <property type="match status" value="1"/>
</dbReference>
<dbReference type="InterPro" id="IPR001763">
    <property type="entry name" value="Rhodanese-like_dom"/>
</dbReference>
<proteinExistence type="predicted"/>
<evidence type="ECO:0000259" key="1">
    <source>
        <dbReference type="PROSITE" id="PS50206"/>
    </source>
</evidence>
<gene>
    <name evidence="2" type="ORF">SAMN05660686_04136</name>
</gene>
<dbReference type="InterPro" id="IPR036873">
    <property type="entry name" value="Rhodanese-like_dom_sf"/>
</dbReference>
<dbReference type="Gene3D" id="3.40.250.10">
    <property type="entry name" value="Rhodanese-like domain"/>
    <property type="match status" value="1"/>
</dbReference>
<dbReference type="Pfam" id="PF09828">
    <property type="entry name" value="ChrB_C"/>
    <property type="match status" value="1"/>
</dbReference>
<organism evidence="2 3">
    <name type="scientific">Thalassobaculum litoreum DSM 18839</name>
    <dbReference type="NCBI Taxonomy" id="1123362"/>
    <lineage>
        <taxon>Bacteria</taxon>
        <taxon>Pseudomonadati</taxon>
        <taxon>Pseudomonadota</taxon>
        <taxon>Alphaproteobacteria</taxon>
        <taxon>Rhodospirillales</taxon>
        <taxon>Thalassobaculaceae</taxon>
        <taxon>Thalassobaculum</taxon>
    </lineage>
</organism>
<dbReference type="PROSITE" id="PS50206">
    <property type="entry name" value="RHODANESE_3"/>
    <property type="match status" value="1"/>
</dbReference>
<keyword evidence="3" id="KW-1185">Reference proteome</keyword>
<dbReference type="RefSeq" id="WP_093153410.1">
    <property type="nucleotide sequence ID" value="NZ_FNBW01000015.1"/>
</dbReference>
<dbReference type="EMBL" id="FNBW01000015">
    <property type="protein sequence ID" value="SDG35640.1"/>
    <property type="molecule type" value="Genomic_DNA"/>
</dbReference>
<protein>
    <recommendedName>
        <fullName evidence="1">Rhodanese domain-containing protein</fullName>
    </recommendedName>
</protein>
<dbReference type="AlphaFoldDB" id="A0A8G2BL84"/>
<dbReference type="OrthoDB" id="9784302at2"/>
<evidence type="ECO:0000313" key="2">
    <source>
        <dbReference type="EMBL" id="SDG35640.1"/>
    </source>
</evidence>
<accession>A0A8G2BL84</accession>
<name>A0A8G2BL84_9PROT</name>
<comment type="caution">
    <text evidence="2">The sequence shown here is derived from an EMBL/GenBank/DDBJ whole genome shotgun (WGS) entry which is preliminary data.</text>
</comment>
<dbReference type="Proteomes" id="UP000198615">
    <property type="component" value="Unassembled WGS sequence"/>
</dbReference>
<reference evidence="2 3" key="1">
    <citation type="submission" date="2016-10" db="EMBL/GenBank/DDBJ databases">
        <authorList>
            <person name="Varghese N."/>
            <person name="Submissions S."/>
        </authorList>
    </citation>
    <scope>NUCLEOTIDE SEQUENCE [LARGE SCALE GENOMIC DNA]</scope>
    <source>
        <strain evidence="2 3">DSM 18839</strain>
    </source>
</reference>
<evidence type="ECO:0000313" key="3">
    <source>
        <dbReference type="Proteomes" id="UP000198615"/>
    </source>
</evidence>
<sequence>MAAPIDISAPQLCRLIGTPDCPIVVDVRIDEDVQADPRLLPGAFRQPHHRIEDLAPRLQGRRVVVICHRGAKLSQGAAALLRLWGVAAVALDGGHLGWSDAGLPLVPLAALPPRDAEGRTLWVTRRRPKVDRIACPWLIRRFVDRRARFLFVAPEEVHAVAERFGATPFDAMPVSTEGGDWSHRGEFCTFDAMVERFGLDTPPLRQLATIVRGADTRRPDLAAESSGLLALSLGLSELFTEDLAQLDAAMVVYDALYHWARETAQAGSDKRAVA</sequence>